<evidence type="ECO:0000313" key="6">
    <source>
        <dbReference type="Proteomes" id="UP001054945"/>
    </source>
</evidence>
<name>A0AAV4MCY9_CAEEX</name>
<feature type="domain" description="K Homology" evidence="4">
    <location>
        <begin position="199"/>
        <end position="262"/>
    </location>
</feature>
<dbReference type="EMBL" id="BPLR01019664">
    <property type="protein sequence ID" value="GIX70284.1"/>
    <property type="molecule type" value="Genomic_DNA"/>
</dbReference>
<feature type="compositionally biased region" description="Polar residues" evidence="3">
    <location>
        <begin position="1"/>
        <end position="19"/>
    </location>
</feature>
<sequence>MSDSSGKSSAQKTNSSGGNENPAFADAVQRARQLAAKIHSTGSESISVTGGVKRPLEDSMNGVAEGTPDIKKMASGDQYGQIQGMPQRNGGGGNFVVEEYHVPDKMVGLIIGRGGEQIIRLQTESGCKIQLASDSNGASTRPCTLTGTRDSVEKVYFQLDQLCVAFGGKLVRKVKNMIEHIISKANSPYPPEPGQVSDGQYMTELMIPGPKVGLLIGKGGENIRNLQEKGGVKMVLIQDGPQQTSHDKPLRISGDPQKSGVC</sequence>
<dbReference type="Proteomes" id="UP001054945">
    <property type="component" value="Unassembled WGS sequence"/>
</dbReference>
<comment type="caution">
    <text evidence="5">The sequence shown here is derived from an EMBL/GenBank/DDBJ whole genome shotgun (WGS) entry which is preliminary data.</text>
</comment>
<dbReference type="PANTHER" id="PTHR10288">
    <property type="entry name" value="KH DOMAIN CONTAINING RNA BINDING PROTEIN"/>
    <property type="match status" value="1"/>
</dbReference>
<dbReference type="Pfam" id="PF00013">
    <property type="entry name" value="KH_1"/>
    <property type="match status" value="2"/>
</dbReference>
<dbReference type="InterPro" id="IPR036612">
    <property type="entry name" value="KH_dom_type_1_sf"/>
</dbReference>
<dbReference type="InterPro" id="IPR004087">
    <property type="entry name" value="KH_dom"/>
</dbReference>
<evidence type="ECO:0000256" key="3">
    <source>
        <dbReference type="SAM" id="MobiDB-lite"/>
    </source>
</evidence>
<evidence type="ECO:0000256" key="1">
    <source>
        <dbReference type="ARBA" id="ARBA00022737"/>
    </source>
</evidence>
<evidence type="ECO:0000256" key="2">
    <source>
        <dbReference type="PROSITE-ProRule" id="PRU00117"/>
    </source>
</evidence>
<keyword evidence="6" id="KW-1185">Reference proteome</keyword>
<proteinExistence type="predicted"/>
<dbReference type="GO" id="GO:0010468">
    <property type="term" value="P:regulation of gene expression"/>
    <property type="evidence" value="ECO:0007669"/>
    <property type="project" value="UniProtKB-ARBA"/>
</dbReference>
<feature type="domain" description="K Homology" evidence="4">
    <location>
        <begin position="94"/>
        <end position="164"/>
    </location>
</feature>
<organism evidence="5 6">
    <name type="scientific">Caerostris extrusa</name>
    <name type="common">Bark spider</name>
    <name type="synonym">Caerostris bankana</name>
    <dbReference type="NCBI Taxonomy" id="172846"/>
    <lineage>
        <taxon>Eukaryota</taxon>
        <taxon>Metazoa</taxon>
        <taxon>Ecdysozoa</taxon>
        <taxon>Arthropoda</taxon>
        <taxon>Chelicerata</taxon>
        <taxon>Arachnida</taxon>
        <taxon>Araneae</taxon>
        <taxon>Araneomorphae</taxon>
        <taxon>Entelegynae</taxon>
        <taxon>Araneoidea</taxon>
        <taxon>Araneidae</taxon>
        <taxon>Caerostris</taxon>
    </lineage>
</organism>
<protein>
    <submittedName>
        <fullName evidence="5">Far upstream element-binding protein 1</fullName>
    </submittedName>
</protein>
<dbReference type="SMART" id="SM00322">
    <property type="entry name" value="KH"/>
    <property type="match status" value="2"/>
</dbReference>
<dbReference type="InterPro" id="IPR004088">
    <property type="entry name" value="KH_dom_type_1"/>
</dbReference>
<dbReference type="PROSITE" id="PS50084">
    <property type="entry name" value="KH_TYPE_1"/>
    <property type="match status" value="2"/>
</dbReference>
<dbReference type="CDD" id="cd22396">
    <property type="entry name" value="KH-I_FUBP_rpt1"/>
    <property type="match status" value="1"/>
</dbReference>
<feature type="region of interest" description="Disordered" evidence="3">
    <location>
        <begin position="1"/>
        <end position="71"/>
    </location>
</feature>
<dbReference type="Gene3D" id="3.30.1370.10">
    <property type="entry name" value="K Homology domain, type 1"/>
    <property type="match status" value="2"/>
</dbReference>
<dbReference type="GO" id="GO:0003723">
    <property type="term" value="F:RNA binding"/>
    <property type="evidence" value="ECO:0007669"/>
    <property type="project" value="UniProtKB-UniRule"/>
</dbReference>
<reference evidence="5 6" key="1">
    <citation type="submission" date="2021-06" db="EMBL/GenBank/DDBJ databases">
        <title>Caerostris extrusa draft genome.</title>
        <authorList>
            <person name="Kono N."/>
            <person name="Arakawa K."/>
        </authorList>
    </citation>
    <scope>NUCLEOTIDE SEQUENCE [LARGE SCALE GENOMIC DNA]</scope>
</reference>
<feature type="region of interest" description="Disordered" evidence="3">
    <location>
        <begin position="240"/>
        <end position="262"/>
    </location>
</feature>
<dbReference type="AlphaFoldDB" id="A0AAV4MCY9"/>
<accession>A0AAV4MCY9</accession>
<keyword evidence="2" id="KW-0694">RNA-binding</keyword>
<evidence type="ECO:0000259" key="4">
    <source>
        <dbReference type="SMART" id="SM00322"/>
    </source>
</evidence>
<keyword evidence="1" id="KW-0677">Repeat</keyword>
<dbReference type="SUPFAM" id="SSF54791">
    <property type="entry name" value="Eukaryotic type KH-domain (KH-domain type I)"/>
    <property type="match status" value="2"/>
</dbReference>
<evidence type="ECO:0000313" key="5">
    <source>
        <dbReference type="EMBL" id="GIX70284.1"/>
    </source>
</evidence>
<gene>
    <name evidence="5" type="primary">FUBP1</name>
    <name evidence="5" type="ORF">CEXT_653801</name>
</gene>